<dbReference type="Pfam" id="PF21012">
    <property type="entry name" value="DUF6850"/>
    <property type="match status" value="1"/>
</dbReference>
<feature type="signal peptide" evidence="1">
    <location>
        <begin position="1"/>
        <end position="20"/>
    </location>
</feature>
<keyword evidence="1" id="KW-0732">Signal</keyword>
<evidence type="ECO:0000313" key="4">
    <source>
        <dbReference type="Proteomes" id="UP000307507"/>
    </source>
</evidence>
<dbReference type="OrthoDB" id="1151092at2"/>
<organism evidence="3 4">
    <name type="scientific">Flavobacterium supellecticarium</name>
    <dbReference type="NCBI Taxonomy" id="2565924"/>
    <lineage>
        <taxon>Bacteria</taxon>
        <taxon>Pseudomonadati</taxon>
        <taxon>Bacteroidota</taxon>
        <taxon>Flavobacteriia</taxon>
        <taxon>Flavobacteriales</taxon>
        <taxon>Flavobacteriaceae</taxon>
        <taxon>Flavobacterium</taxon>
    </lineage>
</organism>
<feature type="chain" id="PRO_5020734770" description="DUF6850 domain-containing protein" evidence="1">
    <location>
        <begin position="21"/>
        <end position="520"/>
    </location>
</feature>
<sequence>MTSKKVLFYFILLVSCAVQAQLTDSLSVPQNVFYNDIRQQFWKNPLFYTTQHLNDFTLTQIEFSQKNLNLKRVQTADKTTQYRFSTQGIYNVKPRLRLFGGFTFDKSSEKGLGYNFSSQRTENQNVLSPNYFFAPRKGNWDNQEYNLDGGFAYQFDNHILLGGKAFYKNGKNYRTNDPRPEIELSNYGGEIQTGYHFRNHSLIVFAGMSKKTETDNITYVNDAANAPAYPETFTRFSSGYGRIIFNSSYNRYIFNTIDKNFGFGYQYQNNRNSWNASYRYNKSLESFYGKNARGYVYIDDELKQFMYRLVSHTTDLNYFYDGVEKDYKLRFGYEKQKGDNFSVVENGQNYRMNLDIFSFNSGVIKKDKNRVVYSFEFGANYMRHKYVDLLGSTDKRLNTLELSAAFNKDLLSKEKNTLNLALGVQHYQALGESLLFIPISTSNLSFANNVIQPDQAYDATSKLRSNIMLQYQYSLSKTKKLRIFANYNTLVAIGDQYKTYTTDYNTTASTYFNGGISIIY</sequence>
<dbReference type="InterPro" id="IPR049236">
    <property type="entry name" value="DUF6850"/>
</dbReference>
<reference evidence="3 4" key="1">
    <citation type="submission" date="2019-04" db="EMBL/GenBank/DDBJ databases">
        <title>Flavobacterium sp. nov. isolated from construction timber.</title>
        <authorList>
            <person name="Lin S.-Y."/>
            <person name="Chang C.-T."/>
            <person name="Young C.-C."/>
        </authorList>
    </citation>
    <scope>NUCLEOTIDE SEQUENCE [LARGE SCALE GENOMIC DNA]</scope>
    <source>
        <strain evidence="3 4">CC-CTC003</strain>
    </source>
</reference>
<feature type="domain" description="DUF6850" evidence="2">
    <location>
        <begin position="45"/>
        <end position="519"/>
    </location>
</feature>
<keyword evidence="4" id="KW-1185">Reference proteome</keyword>
<accession>A0A4S4A4L6</accession>
<dbReference type="Proteomes" id="UP000307507">
    <property type="component" value="Unassembled WGS sequence"/>
</dbReference>
<proteinExistence type="predicted"/>
<dbReference type="EMBL" id="SSNZ01000001">
    <property type="protein sequence ID" value="THF53248.1"/>
    <property type="molecule type" value="Genomic_DNA"/>
</dbReference>
<comment type="caution">
    <text evidence="3">The sequence shown here is derived from an EMBL/GenBank/DDBJ whole genome shotgun (WGS) entry which is preliminary data.</text>
</comment>
<dbReference type="PROSITE" id="PS51257">
    <property type="entry name" value="PROKAR_LIPOPROTEIN"/>
    <property type="match status" value="1"/>
</dbReference>
<name>A0A4S4A4L6_9FLAO</name>
<protein>
    <recommendedName>
        <fullName evidence="2">DUF6850 domain-containing protein</fullName>
    </recommendedName>
</protein>
<gene>
    <name evidence="3" type="ORF">E6C50_03335</name>
</gene>
<evidence type="ECO:0000256" key="1">
    <source>
        <dbReference type="SAM" id="SignalP"/>
    </source>
</evidence>
<evidence type="ECO:0000259" key="2">
    <source>
        <dbReference type="Pfam" id="PF21012"/>
    </source>
</evidence>
<evidence type="ECO:0000313" key="3">
    <source>
        <dbReference type="EMBL" id="THF53248.1"/>
    </source>
</evidence>
<dbReference type="AlphaFoldDB" id="A0A4S4A4L6"/>
<dbReference type="RefSeq" id="WP_136401771.1">
    <property type="nucleotide sequence ID" value="NZ_SSNZ01000001.1"/>
</dbReference>